<keyword evidence="1" id="KW-0812">Transmembrane</keyword>
<dbReference type="Proteomes" id="UP001497457">
    <property type="component" value="Chromosome 19rd"/>
</dbReference>
<feature type="transmembrane region" description="Helical" evidence="1">
    <location>
        <begin position="114"/>
        <end position="133"/>
    </location>
</feature>
<evidence type="ECO:0000256" key="1">
    <source>
        <dbReference type="SAM" id="Phobius"/>
    </source>
</evidence>
<evidence type="ECO:0000313" key="3">
    <source>
        <dbReference type="Proteomes" id="UP001497457"/>
    </source>
</evidence>
<feature type="transmembrane region" description="Helical" evidence="1">
    <location>
        <begin position="83"/>
        <end position="102"/>
    </location>
</feature>
<protein>
    <submittedName>
        <fullName evidence="2">Uncharacterized protein</fullName>
    </submittedName>
</protein>
<reference evidence="3" key="1">
    <citation type="submission" date="2024-06" db="EMBL/GenBank/DDBJ databases">
        <authorList>
            <person name="Ryan C."/>
        </authorList>
    </citation>
    <scope>NUCLEOTIDE SEQUENCE [LARGE SCALE GENOMIC DNA]</scope>
</reference>
<evidence type="ECO:0000313" key="2">
    <source>
        <dbReference type="EMBL" id="CAL4959973.1"/>
    </source>
</evidence>
<reference evidence="2 3" key="2">
    <citation type="submission" date="2024-10" db="EMBL/GenBank/DDBJ databases">
        <authorList>
            <person name="Ryan C."/>
        </authorList>
    </citation>
    <scope>NUCLEOTIDE SEQUENCE [LARGE SCALE GENOMIC DNA]</scope>
</reference>
<organism evidence="2 3">
    <name type="scientific">Urochloa decumbens</name>
    <dbReference type="NCBI Taxonomy" id="240449"/>
    <lineage>
        <taxon>Eukaryota</taxon>
        <taxon>Viridiplantae</taxon>
        <taxon>Streptophyta</taxon>
        <taxon>Embryophyta</taxon>
        <taxon>Tracheophyta</taxon>
        <taxon>Spermatophyta</taxon>
        <taxon>Magnoliopsida</taxon>
        <taxon>Liliopsida</taxon>
        <taxon>Poales</taxon>
        <taxon>Poaceae</taxon>
        <taxon>PACMAD clade</taxon>
        <taxon>Panicoideae</taxon>
        <taxon>Panicodae</taxon>
        <taxon>Paniceae</taxon>
        <taxon>Melinidinae</taxon>
        <taxon>Urochloa</taxon>
    </lineage>
</organism>
<keyword evidence="1" id="KW-1133">Transmembrane helix</keyword>
<accession>A0ABC8ZDJ4</accession>
<gene>
    <name evidence="2" type="ORF">URODEC1_LOCUS44120</name>
</gene>
<keyword evidence="3" id="KW-1185">Reference proteome</keyword>
<dbReference type="AlphaFoldDB" id="A0ABC8ZDJ4"/>
<name>A0ABC8ZDJ4_9POAL</name>
<dbReference type="EMBL" id="OZ075129">
    <property type="protein sequence ID" value="CAL4959973.1"/>
    <property type="molecule type" value="Genomic_DNA"/>
</dbReference>
<sequence length="143" mass="15905">MGFPPYVVWSTCVRRLEVEDPHAKLGIPKLARLYAEAVASDGLYFRMEEGLYLTPRPPPAQQQEQPLLSDAARKALNIFCRGFIIAAAIVLMVFIFMMTSLSPTKPEQLNPYQSAYLVAVVLLVAGITYTVFIPQEVEEAGDI</sequence>
<proteinExistence type="predicted"/>
<keyword evidence="1" id="KW-0472">Membrane</keyword>